<dbReference type="PROSITE" id="PS00444">
    <property type="entry name" value="POLYPRENYL_SYNTHASE_2"/>
    <property type="match status" value="1"/>
</dbReference>
<dbReference type="InterPro" id="IPR008949">
    <property type="entry name" value="Isoprenoid_synthase_dom_sf"/>
</dbReference>
<dbReference type="SUPFAM" id="SSF48576">
    <property type="entry name" value="Terpenoid synthases"/>
    <property type="match status" value="1"/>
</dbReference>
<keyword evidence="4" id="KW-0479">Metal-binding</keyword>
<reference evidence="7 8" key="1">
    <citation type="journal article" date="2016" name="Nat. Commun.">
        <title>Thousands of microbial genomes shed light on interconnected biogeochemical processes in an aquifer system.</title>
        <authorList>
            <person name="Anantharaman K."/>
            <person name="Brown C.T."/>
            <person name="Hug L.A."/>
            <person name="Sharon I."/>
            <person name="Castelle C.J."/>
            <person name="Probst A.J."/>
            <person name="Thomas B.C."/>
            <person name="Singh A."/>
            <person name="Wilkins M.J."/>
            <person name="Karaoz U."/>
            <person name="Brodie E.L."/>
            <person name="Williams K.H."/>
            <person name="Hubbard S.S."/>
            <person name="Banfield J.F."/>
        </authorList>
    </citation>
    <scope>NUCLEOTIDE SEQUENCE [LARGE SCALE GENOMIC DNA]</scope>
</reference>
<dbReference type="InterPro" id="IPR033749">
    <property type="entry name" value="Polyprenyl_synt_CS"/>
</dbReference>
<gene>
    <name evidence="7" type="ORF">A3B54_04590</name>
</gene>
<evidence type="ECO:0000256" key="3">
    <source>
        <dbReference type="ARBA" id="ARBA00022679"/>
    </source>
</evidence>
<dbReference type="Gene3D" id="1.10.600.10">
    <property type="entry name" value="Farnesyl Diphosphate Synthase"/>
    <property type="match status" value="1"/>
</dbReference>
<comment type="cofactor">
    <cofactor evidence="1">
        <name>Mg(2+)</name>
        <dbReference type="ChEBI" id="CHEBI:18420"/>
    </cofactor>
</comment>
<comment type="similarity">
    <text evidence="2 6">Belongs to the FPP/GGPP synthase family.</text>
</comment>
<dbReference type="SFLD" id="SFLDS00005">
    <property type="entry name" value="Isoprenoid_Synthase_Type_I"/>
    <property type="match status" value="1"/>
</dbReference>
<evidence type="ECO:0000313" key="7">
    <source>
        <dbReference type="EMBL" id="OGD99035.1"/>
    </source>
</evidence>
<evidence type="ECO:0000256" key="6">
    <source>
        <dbReference type="RuleBase" id="RU004466"/>
    </source>
</evidence>
<evidence type="ECO:0000256" key="4">
    <source>
        <dbReference type="ARBA" id="ARBA00022723"/>
    </source>
</evidence>
<evidence type="ECO:0000256" key="5">
    <source>
        <dbReference type="ARBA" id="ARBA00022842"/>
    </source>
</evidence>
<comment type="caution">
    <text evidence="7">The sequence shown here is derived from an EMBL/GenBank/DDBJ whole genome shotgun (WGS) entry which is preliminary data.</text>
</comment>
<evidence type="ECO:0000313" key="8">
    <source>
        <dbReference type="Proteomes" id="UP000177039"/>
    </source>
</evidence>
<dbReference type="PANTHER" id="PTHR12001:SF85">
    <property type="entry name" value="SHORT CHAIN ISOPRENYL DIPHOSPHATE SYNTHASE"/>
    <property type="match status" value="1"/>
</dbReference>
<dbReference type="GO" id="GO:0008299">
    <property type="term" value="P:isoprenoid biosynthetic process"/>
    <property type="evidence" value="ECO:0007669"/>
    <property type="project" value="InterPro"/>
</dbReference>
<dbReference type="EMBL" id="MFBT01000025">
    <property type="protein sequence ID" value="OGD99035.1"/>
    <property type="molecule type" value="Genomic_DNA"/>
</dbReference>
<dbReference type="Proteomes" id="UP000177039">
    <property type="component" value="Unassembled WGS sequence"/>
</dbReference>
<dbReference type="SFLD" id="SFLDG01017">
    <property type="entry name" value="Polyprenyl_Transferase_Like"/>
    <property type="match status" value="1"/>
</dbReference>
<dbReference type="PROSITE" id="PS00723">
    <property type="entry name" value="POLYPRENYL_SYNTHASE_1"/>
    <property type="match status" value="1"/>
</dbReference>
<evidence type="ECO:0000256" key="2">
    <source>
        <dbReference type="ARBA" id="ARBA00006706"/>
    </source>
</evidence>
<proteinExistence type="inferred from homology"/>
<keyword evidence="5" id="KW-0460">Magnesium</keyword>
<keyword evidence="3 6" id="KW-0808">Transferase</keyword>
<organism evidence="7 8">
    <name type="scientific">Candidatus Curtissbacteria bacterium RIFCSPLOWO2_01_FULL_42_50</name>
    <dbReference type="NCBI Taxonomy" id="1797730"/>
    <lineage>
        <taxon>Bacteria</taxon>
        <taxon>Candidatus Curtissiibacteriota</taxon>
    </lineage>
</organism>
<dbReference type="CDD" id="cd00685">
    <property type="entry name" value="Trans_IPPS_HT"/>
    <property type="match status" value="1"/>
</dbReference>
<dbReference type="PANTHER" id="PTHR12001">
    <property type="entry name" value="GERANYLGERANYL PYROPHOSPHATE SYNTHASE"/>
    <property type="match status" value="1"/>
</dbReference>
<dbReference type="InterPro" id="IPR000092">
    <property type="entry name" value="Polyprenyl_synt"/>
</dbReference>
<evidence type="ECO:0008006" key="9">
    <source>
        <dbReference type="Google" id="ProtNLM"/>
    </source>
</evidence>
<dbReference type="GO" id="GO:0004659">
    <property type="term" value="F:prenyltransferase activity"/>
    <property type="evidence" value="ECO:0007669"/>
    <property type="project" value="InterPro"/>
</dbReference>
<evidence type="ECO:0000256" key="1">
    <source>
        <dbReference type="ARBA" id="ARBA00001946"/>
    </source>
</evidence>
<dbReference type="AlphaFoldDB" id="A0A1F5H4R2"/>
<accession>A0A1F5H4R2</accession>
<dbReference type="GO" id="GO:0046872">
    <property type="term" value="F:metal ion binding"/>
    <property type="evidence" value="ECO:0007669"/>
    <property type="project" value="UniProtKB-KW"/>
</dbReference>
<protein>
    <recommendedName>
        <fullName evidence="9">Polyprenyl synthetase</fullName>
    </recommendedName>
</protein>
<dbReference type="Pfam" id="PF00348">
    <property type="entry name" value="polyprenyl_synt"/>
    <property type="match status" value="1"/>
</dbReference>
<name>A0A1F5H4R2_9BACT</name>
<sequence>MDFATLLRFFLESFDPYSKDYFSVKVKTVSKYPKLIGRFYKDLFDFTSGGKKLRAFLVYLGYLIGSSNFEESPLTSKKTPLHRILPISLALEIIHSFLLIHDDIIDRSEIRRGKLAIHKKYEKLLGVHYGESMAIVLGDLACSEAFRLVSSSSFEDTLKIKCLQKLLEILTETVYGQALDVFYSYRKATLSGIWQVADLKTARYSFVGPLVIGAMFAEAKNEQVDVLTGYGLYVGTAFQIHDDILGIFGDEKVLGKSVLSDLREGKNTILIYKTKELSGGKDKTDLERIWGKREATEKDLRRVRAIIRDSGGLEWCQNESLRLVGEAKKQVGKIVMDVKMRDIFCQTADFVIRRDK</sequence>